<evidence type="ECO:0000313" key="3">
    <source>
        <dbReference type="Proteomes" id="UP000886998"/>
    </source>
</evidence>
<evidence type="ECO:0000256" key="1">
    <source>
        <dbReference type="SAM" id="MobiDB-lite"/>
    </source>
</evidence>
<protein>
    <submittedName>
        <fullName evidence="2">Uncharacterized protein</fullName>
    </submittedName>
</protein>
<reference evidence="2" key="1">
    <citation type="submission" date="2020-08" db="EMBL/GenBank/DDBJ databases">
        <title>Multicomponent nature underlies the extraordinary mechanical properties of spider dragline silk.</title>
        <authorList>
            <person name="Kono N."/>
            <person name="Nakamura H."/>
            <person name="Mori M."/>
            <person name="Yoshida Y."/>
            <person name="Ohtoshi R."/>
            <person name="Malay A.D."/>
            <person name="Moran D.A.P."/>
            <person name="Tomita M."/>
            <person name="Numata K."/>
            <person name="Arakawa K."/>
        </authorList>
    </citation>
    <scope>NUCLEOTIDE SEQUENCE</scope>
</reference>
<sequence length="95" mass="10749">MGSRQRLYSLPPPTNKRAPKFSFAGPFHDMKTIITPASRIPVAPNSRATRRLEFNESQAQQLNLNPLHLNSFTGVFLKNPANTKIAYYRRPQPGN</sequence>
<dbReference type="Proteomes" id="UP000886998">
    <property type="component" value="Unassembled WGS sequence"/>
</dbReference>
<feature type="region of interest" description="Disordered" evidence="1">
    <location>
        <begin position="1"/>
        <end position="22"/>
    </location>
</feature>
<keyword evidence="3" id="KW-1185">Reference proteome</keyword>
<name>A0A8X6YKU8_9ARAC</name>
<proteinExistence type="predicted"/>
<evidence type="ECO:0000313" key="2">
    <source>
        <dbReference type="EMBL" id="GFY72766.1"/>
    </source>
</evidence>
<gene>
    <name evidence="2" type="ORF">TNIN_336231</name>
</gene>
<accession>A0A8X6YKU8</accession>
<dbReference type="AlphaFoldDB" id="A0A8X6YKU8"/>
<comment type="caution">
    <text evidence="2">The sequence shown here is derived from an EMBL/GenBank/DDBJ whole genome shotgun (WGS) entry which is preliminary data.</text>
</comment>
<organism evidence="2 3">
    <name type="scientific">Trichonephila inaurata madagascariensis</name>
    <dbReference type="NCBI Taxonomy" id="2747483"/>
    <lineage>
        <taxon>Eukaryota</taxon>
        <taxon>Metazoa</taxon>
        <taxon>Ecdysozoa</taxon>
        <taxon>Arthropoda</taxon>
        <taxon>Chelicerata</taxon>
        <taxon>Arachnida</taxon>
        <taxon>Araneae</taxon>
        <taxon>Araneomorphae</taxon>
        <taxon>Entelegynae</taxon>
        <taxon>Araneoidea</taxon>
        <taxon>Nephilidae</taxon>
        <taxon>Trichonephila</taxon>
        <taxon>Trichonephila inaurata</taxon>
    </lineage>
</organism>
<dbReference type="EMBL" id="BMAV01019640">
    <property type="protein sequence ID" value="GFY72766.1"/>
    <property type="molecule type" value="Genomic_DNA"/>
</dbReference>